<evidence type="ECO:0000256" key="3">
    <source>
        <dbReference type="ARBA" id="ARBA00022475"/>
    </source>
</evidence>
<protein>
    <submittedName>
        <fullName evidence="9">Phosphoglycerol transferase, alkaline phosphatase superfamily</fullName>
    </submittedName>
</protein>
<evidence type="ECO:0000313" key="10">
    <source>
        <dbReference type="Proteomes" id="UP000032287"/>
    </source>
</evidence>
<dbReference type="InterPro" id="IPR017850">
    <property type="entry name" value="Alkaline_phosphatase_core_sf"/>
</dbReference>
<dbReference type="SUPFAM" id="SSF53649">
    <property type="entry name" value="Alkaline phosphatase-like"/>
    <property type="match status" value="1"/>
</dbReference>
<keyword evidence="4 7" id="KW-0812">Transmembrane</keyword>
<feature type="domain" description="Sulfatase N-terminal" evidence="8">
    <location>
        <begin position="288"/>
        <end position="582"/>
    </location>
</feature>
<dbReference type="PANTHER" id="PTHR47371:SF3">
    <property type="entry name" value="PHOSPHOGLYCEROL TRANSFERASE I"/>
    <property type="match status" value="1"/>
</dbReference>
<organism evidence="9 10">
    <name type="scientific">Weissella cibaria</name>
    <dbReference type="NCBI Taxonomy" id="137591"/>
    <lineage>
        <taxon>Bacteria</taxon>
        <taxon>Bacillati</taxon>
        <taxon>Bacillota</taxon>
        <taxon>Bacilli</taxon>
        <taxon>Lactobacillales</taxon>
        <taxon>Lactobacillaceae</taxon>
        <taxon>Weissella</taxon>
    </lineage>
</organism>
<keyword evidence="10" id="KW-1185">Reference proteome</keyword>
<dbReference type="Gene3D" id="3.40.720.10">
    <property type="entry name" value="Alkaline Phosphatase, subunit A"/>
    <property type="match status" value="1"/>
</dbReference>
<dbReference type="PANTHER" id="PTHR47371">
    <property type="entry name" value="LIPOTEICHOIC ACID SYNTHASE"/>
    <property type="match status" value="1"/>
</dbReference>
<feature type="transmembrane region" description="Helical" evidence="7">
    <location>
        <begin position="26"/>
        <end position="47"/>
    </location>
</feature>
<dbReference type="InterPro" id="IPR050448">
    <property type="entry name" value="OpgB/LTA_synthase_biosynth"/>
</dbReference>
<evidence type="ECO:0000256" key="4">
    <source>
        <dbReference type="ARBA" id="ARBA00022692"/>
    </source>
</evidence>
<feature type="transmembrane region" description="Helical" evidence="7">
    <location>
        <begin position="147"/>
        <end position="169"/>
    </location>
</feature>
<proteinExistence type="predicted"/>
<keyword evidence="9" id="KW-0808">Transferase</keyword>
<evidence type="ECO:0000313" key="9">
    <source>
        <dbReference type="EMBL" id="KIU19558.1"/>
    </source>
</evidence>
<dbReference type="GO" id="GO:0005886">
    <property type="term" value="C:plasma membrane"/>
    <property type="evidence" value="ECO:0007669"/>
    <property type="project" value="UniProtKB-SubCell"/>
</dbReference>
<dbReference type="EMBL" id="JWHU01000034">
    <property type="protein sequence ID" value="KIU19558.1"/>
    <property type="molecule type" value="Genomic_DNA"/>
</dbReference>
<feature type="transmembrane region" description="Helical" evidence="7">
    <location>
        <begin position="75"/>
        <end position="93"/>
    </location>
</feature>
<keyword evidence="5 7" id="KW-1133">Transmembrane helix</keyword>
<feature type="transmembrane region" description="Helical" evidence="7">
    <location>
        <begin position="100"/>
        <end position="118"/>
    </location>
</feature>
<dbReference type="CDD" id="cd16015">
    <property type="entry name" value="LTA_synthase"/>
    <property type="match status" value="1"/>
</dbReference>
<evidence type="ECO:0000256" key="1">
    <source>
        <dbReference type="ARBA" id="ARBA00004651"/>
    </source>
</evidence>
<comment type="pathway">
    <text evidence="2">Cell wall biogenesis; lipoteichoic acid biosynthesis.</text>
</comment>
<dbReference type="PATRIC" id="fig|137591.25.peg.1545"/>
<dbReference type="InterPro" id="IPR000917">
    <property type="entry name" value="Sulfatase_N"/>
</dbReference>
<dbReference type="RefSeq" id="WP_043711772.1">
    <property type="nucleotide sequence ID" value="NZ_JALOCT010000001.1"/>
</dbReference>
<dbReference type="Pfam" id="PF00884">
    <property type="entry name" value="Sulfatase"/>
    <property type="match status" value="1"/>
</dbReference>
<keyword evidence="6 7" id="KW-0472">Membrane</keyword>
<feature type="transmembrane region" description="Helical" evidence="7">
    <location>
        <begin position="190"/>
        <end position="209"/>
    </location>
</feature>
<dbReference type="Proteomes" id="UP000032287">
    <property type="component" value="Unassembled WGS sequence"/>
</dbReference>
<name>A0A0D1JDH6_9LACO</name>
<evidence type="ECO:0000256" key="7">
    <source>
        <dbReference type="SAM" id="Phobius"/>
    </source>
</evidence>
<keyword evidence="3" id="KW-1003">Cell membrane</keyword>
<comment type="subcellular location">
    <subcellularLocation>
        <location evidence="1">Cell membrane</location>
        <topology evidence="1">Multi-pass membrane protein</topology>
    </subcellularLocation>
</comment>
<dbReference type="STRING" id="137591.AO080_08980"/>
<dbReference type="GO" id="GO:0016740">
    <property type="term" value="F:transferase activity"/>
    <property type="evidence" value="ECO:0007669"/>
    <property type="project" value="UniProtKB-KW"/>
</dbReference>
<sequence length="662" mass="73955">MTNKRSGWAPLKRVIQPISLNNFMRLILIGLVLSILTTFMLQFAMYFQEWGRYNQTNNFGTALGYTWNFMWKPQAWFSVFETFLLYSFIMALLNRLFLSIALYGIIAIVAFVAEFMKVKARNEPIMFSDMSEAGAAGGLSGMVDRGLLIGAIIAVLILLVGAIWLEFWLRRRRAGHFAQGVMATLFQQTWSRIVVVLVAGGVLAIPFVSTADENQEWLQRFNYERVVYSSGDDALWNGPLMTFVSNVSTVIMREPAGYSKTKMAEIQKKYAAYATELNKNRQANLAGQTVIYVLSESLANPNDVPSLTYSGKNVSKNMDKVKATATFSGKMLSSGYGGGTANIEYMTLTGMPLATYAPEMSVPYVQVVPFVKAVPNVTNVFQQKDVLHPFVGSLYNRTNAYKKMGIDGFYTTDNTQTPYPEKYQGAAKDGDYPTDANAYRFLTSKIDSAKSNQSQFLQLMTMQNHMPYTAGEYPNNHYKVKTPAVSKSTKKQIESYLEGVHRSDVALGKLIKRLDASERPITMVLYGDHWPGVFTFVDAQAAAKVAHETDYFVYQNPAAKKLAGKTPAATRAVASPSDFPALTFEATNTKVSPYFALQTAITKQMPAFANYTRNTFVDEQGKTIKEKQLTKKQQALLTDLKYVQYDLSAGKNYLGKQFLAVK</sequence>
<evidence type="ECO:0000256" key="5">
    <source>
        <dbReference type="ARBA" id="ARBA00022989"/>
    </source>
</evidence>
<dbReference type="AlphaFoldDB" id="A0A0D1JDH6"/>
<reference evidence="9 10" key="1">
    <citation type="journal article" date="2015" name="Microbiology (Mosc.)">
        <title>Genomics of the Weissella cibaria species with an examination of its metabolic traits.</title>
        <authorList>
            <person name="Lynch K.M."/>
            <person name="Lucid A."/>
            <person name="Arendt E.K."/>
            <person name="Sleator R.D."/>
            <person name="Lucey B."/>
            <person name="Coffey A."/>
        </authorList>
    </citation>
    <scope>NUCLEOTIDE SEQUENCE [LARGE SCALE GENOMIC DNA]</scope>
    <source>
        <strain evidence="9 10">MG1</strain>
    </source>
</reference>
<comment type="caution">
    <text evidence="9">The sequence shown here is derived from an EMBL/GenBank/DDBJ whole genome shotgun (WGS) entry which is preliminary data.</text>
</comment>
<gene>
    <name evidence="9" type="ORF">QX99_01574</name>
</gene>
<dbReference type="eggNOG" id="COG1368">
    <property type="taxonomic scope" value="Bacteria"/>
</dbReference>
<evidence type="ECO:0000256" key="6">
    <source>
        <dbReference type="ARBA" id="ARBA00023136"/>
    </source>
</evidence>
<accession>A0A0D1JDH6</accession>
<evidence type="ECO:0000256" key="2">
    <source>
        <dbReference type="ARBA" id="ARBA00004936"/>
    </source>
</evidence>
<evidence type="ECO:0000259" key="8">
    <source>
        <dbReference type="Pfam" id="PF00884"/>
    </source>
</evidence>